<dbReference type="PANTHER" id="PTHR42673:SF4">
    <property type="entry name" value="MALEYLACETOACETATE ISOMERASE"/>
    <property type="match status" value="1"/>
</dbReference>
<proteinExistence type="predicted"/>
<dbReference type="SFLD" id="SFLDS00019">
    <property type="entry name" value="Glutathione_Transferase_(cytos"/>
    <property type="match status" value="1"/>
</dbReference>
<dbReference type="PANTHER" id="PTHR42673">
    <property type="entry name" value="MALEYLACETOACETATE ISOMERASE"/>
    <property type="match status" value="1"/>
</dbReference>
<dbReference type="CDD" id="cd03194">
    <property type="entry name" value="GST_C_3"/>
    <property type="match status" value="1"/>
</dbReference>
<dbReference type="EMBL" id="BAABCX010000001">
    <property type="protein sequence ID" value="GAA3531930.1"/>
    <property type="molecule type" value="Genomic_DNA"/>
</dbReference>
<keyword evidence="3" id="KW-1185">Reference proteome</keyword>
<dbReference type="Pfam" id="PF13410">
    <property type="entry name" value="GST_C_2"/>
    <property type="match status" value="1"/>
</dbReference>
<dbReference type="InterPro" id="IPR004045">
    <property type="entry name" value="Glutathione_S-Trfase_N"/>
</dbReference>
<dbReference type="SUPFAM" id="SSF47616">
    <property type="entry name" value="GST C-terminal domain-like"/>
    <property type="match status" value="1"/>
</dbReference>
<dbReference type="Gene3D" id="1.20.1050.10">
    <property type="match status" value="1"/>
</dbReference>
<evidence type="ECO:0000313" key="3">
    <source>
        <dbReference type="Proteomes" id="UP001500795"/>
    </source>
</evidence>
<evidence type="ECO:0000259" key="1">
    <source>
        <dbReference type="PROSITE" id="PS50404"/>
    </source>
</evidence>
<dbReference type="InterPro" id="IPR036282">
    <property type="entry name" value="Glutathione-S-Trfase_C_sf"/>
</dbReference>
<feature type="domain" description="GST N-terminal" evidence="1">
    <location>
        <begin position="2"/>
        <end position="82"/>
    </location>
</feature>
<comment type="caution">
    <text evidence="2">The sequence shown here is derived from an EMBL/GenBank/DDBJ whole genome shotgun (WGS) entry which is preliminary data.</text>
</comment>
<organism evidence="2 3">
    <name type="scientific">Zobellella aerophila</name>
    <dbReference type="NCBI Taxonomy" id="870480"/>
    <lineage>
        <taxon>Bacteria</taxon>
        <taxon>Pseudomonadati</taxon>
        <taxon>Pseudomonadota</taxon>
        <taxon>Gammaproteobacteria</taxon>
        <taxon>Aeromonadales</taxon>
        <taxon>Aeromonadaceae</taxon>
        <taxon>Zobellella</taxon>
    </lineage>
</organism>
<dbReference type="InterPro" id="IPR040079">
    <property type="entry name" value="Glutathione_S-Trfase"/>
</dbReference>
<evidence type="ECO:0000313" key="2">
    <source>
        <dbReference type="EMBL" id="GAA3531930.1"/>
    </source>
</evidence>
<dbReference type="Pfam" id="PF13409">
    <property type="entry name" value="GST_N_2"/>
    <property type="match status" value="1"/>
</dbReference>
<dbReference type="RefSeq" id="WP_344955178.1">
    <property type="nucleotide sequence ID" value="NZ_BAABCX010000001.1"/>
</dbReference>
<dbReference type="SUPFAM" id="SSF52833">
    <property type="entry name" value="Thioredoxin-like"/>
    <property type="match status" value="1"/>
</dbReference>
<sequence length="235" mass="26239">MKELFIANKNYSSWSLRPWLLMRMLDIPFNEHLEPFGSGSNWSTFRRFSPTGKVPCLVDNGVVVWDSMGITEYLAEHDPGVWPRSAQARAWARCAAAEMHSGFFALRNQCPMNCGLQVEMNGIDAELRQDIERLNELWSEGLARFGGPWLAGEAFSAVDAFFAPVAFRVSNYGLKLAPAADGYVRQLLALKPMQDWLDAALREPWREPGHEAEAHQAGKILADRRLPVGSSAGMA</sequence>
<dbReference type="PROSITE" id="PS50404">
    <property type="entry name" value="GST_NTER"/>
    <property type="match status" value="1"/>
</dbReference>
<reference evidence="3" key="1">
    <citation type="journal article" date="2019" name="Int. J. Syst. Evol. Microbiol.">
        <title>The Global Catalogue of Microorganisms (GCM) 10K type strain sequencing project: providing services to taxonomists for standard genome sequencing and annotation.</title>
        <authorList>
            <consortium name="The Broad Institute Genomics Platform"/>
            <consortium name="The Broad Institute Genome Sequencing Center for Infectious Disease"/>
            <person name="Wu L."/>
            <person name="Ma J."/>
        </authorList>
    </citation>
    <scope>NUCLEOTIDE SEQUENCE [LARGE SCALE GENOMIC DNA]</scope>
    <source>
        <strain evidence="3">JCM 17110</strain>
    </source>
</reference>
<gene>
    <name evidence="2" type="ORF">GCM10022394_09040</name>
</gene>
<accession>A0ABP6VAN7</accession>
<dbReference type="Proteomes" id="UP001500795">
    <property type="component" value="Unassembled WGS sequence"/>
</dbReference>
<name>A0ABP6VAN7_9GAMM</name>
<dbReference type="Gene3D" id="3.40.30.10">
    <property type="entry name" value="Glutaredoxin"/>
    <property type="match status" value="1"/>
</dbReference>
<dbReference type="CDD" id="cd03043">
    <property type="entry name" value="GST_N_1"/>
    <property type="match status" value="1"/>
</dbReference>
<dbReference type="InterPro" id="IPR036249">
    <property type="entry name" value="Thioredoxin-like_sf"/>
</dbReference>
<protein>
    <submittedName>
        <fullName evidence="2">Glutathione S-transferase family protein</fullName>
    </submittedName>
</protein>